<dbReference type="Gene3D" id="1.10.443.10">
    <property type="entry name" value="Intergrase catalytic core"/>
    <property type="match status" value="1"/>
</dbReference>
<dbReference type="AlphaFoldDB" id="A0A4R2R067"/>
<accession>A0A4R2R067</accession>
<comment type="caution">
    <text evidence="3">The sequence shown here is derived from an EMBL/GenBank/DDBJ whole genome shotgun (WGS) entry which is preliminary data.</text>
</comment>
<dbReference type="SUPFAM" id="SSF56349">
    <property type="entry name" value="DNA breaking-rejoining enzymes"/>
    <property type="match status" value="1"/>
</dbReference>
<dbReference type="Pfam" id="PF00589">
    <property type="entry name" value="Phage_integrase"/>
    <property type="match status" value="1"/>
</dbReference>
<dbReference type="InterPro" id="IPR013762">
    <property type="entry name" value="Integrase-like_cat_sf"/>
</dbReference>
<evidence type="ECO:0000256" key="1">
    <source>
        <dbReference type="ARBA" id="ARBA00023172"/>
    </source>
</evidence>
<dbReference type="GO" id="GO:0006310">
    <property type="term" value="P:DNA recombination"/>
    <property type="evidence" value="ECO:0007669"/>
    <property type="project" value="UniProtKB-KW"/>
</dbReference>
<dbReference type="InterPro" id="IPR002104">
    <property type="entry name" value="Integrase_catalytic"/>
</dbReference>
<dbReference type="PROSITE" id="PS51898">
    <property type="entry name" value="TYR_RECOMBINASE"/>
    <property type="match status" value="1"/>
</dbReference>
<feature type="domain" description="Tyr recombinase" evidence="2">
    <location>
        <begin position="1"/>
        <end position="173"/>
    </location>
</feature>
<evidence type="ECO:0000259" key="2">
    <source>
        <dbReference type="PROSITE" id="PS51898"/>
    </source>
</evidence>
<keyword evidence="4" id="KW-1185">Reference proteome</keyword>
<dbReference type="EMBL" id="SLXQ01000002">
    <property type="protein sequence ID" value="TCP54929.1"/>
    <property type="molecule type" value="Genomic_DNA"/>
</dbReference>
<sequence>MSRISNSQLRRDLTCATGTRISETLALDGNDFDADAATIHVRHHIVRITGKGLARKPLRKGNGAGLLLKVPEWSLPMWRRRVQAAGTGPLFPSYKDDWLDPSNVMHAIKEAYGAIGYGWVTSHVFRKTVGTTIDAAGLPTTAIADQLGNTRAVAERHYRQPRLANHESANALESLRRAQ</sequence>
<dbReference type="RefSeq" id="WP_165912876.1">
    <property type="nucleotide sequence ID" value="NZ_SLXQ01000002.1"/>
</dbReference>
<reference evidence="3 4" key="1">
    <citation type="submission" date="2019-03" db="EMBL/GenBank/DDBJ databases">
        <title>Genomic Encyclopedia of Type Strains, Phase IV (KMG-IV): sequencing the most valuable type-strain genomes for metagenomic binning, comparative biology and taxonomic classification.</title>
        <authorList>
            <person name="Goeker M."/>
        </authorList>
    </citation>
    <scope>NUCLEOTIDE SEQUENCE [LARGE SCALE GENOMIC DNA]</scope>
    <source>
        <strain evidence="3 4">DSM 45765</strain>
    </source>
</reference>
<keyword evidence="1" id="KW-0233">DNA recombination</keyword>
<organism evidence="3 4">
    <name type="scientific">Tamaricihabitans halophyticus</name>
    <dbReference type="NCBI Taxonomy" id="1262583"/>
    <lineage>
        <taxon>Bacteria</taxon>
        <taxon>Bacillati</taxon>
        <taxon>Actinomycetota</taxon>
        <taxon>Actinomycetes</taxon>
        <taxon>Pseudonocardiales</taxon>
        <taxon>Pseudonocardiaceae</taxon>
        <taxon>Tamaricihabitans</taxon>
    </lineage>
</organism>
<evidence type="ECO:0000313" key="4">
    <source>
        <dbReference type="Proteomes" id="UP000294911"/>
    </source>
</evidence>
<protein>
    <submittedName>
        <fullName evidence="3">Phage integrase family protein</fullName>
    </submittedName>
</protein>
<proteinExistence type="predicted"/>
<dbReference type="GO" id="GO:0003677">
    <property type="term" value="F:DNA binding"/>
    <property type="evidence" value="ECO:0007669"/>
    <property type="project" value="InterPro"/>
</dbReference>
<dbReference type="GO" id="GO:0015074">
    <property type="term" value="P:DNA integration"/>
    <property type="evidence" value="ECO:0007669"/>
    <property type="project" value="InterPro"/>
</dbReference>
<gene>
    <name evidence="3" type="ORF">EV191_102139</name>
</gene>
<name>A0A4R2R067_9PSEU</name>
<evidence type="ECO:0000313" key="3">
    <source>
        <dbReference type="EMBL" id="TCP54929.1"/>
    </source>
</evidence>
<dbReference type="Proteomes" id="UP000294911">
    <property type="component" value="Unassembled WGS sequence"/>
</dbReference>
<dbReference type="InterPro" id="IPR011010">
    <property type="entry name" value="DNA_brk_join_enz"/>
</dbReference>